<dbReference type="InterPro" id="IPR003787">
    <property type="entry name" value="Sulphur_relay_DsrE/F-like"/>
</dbReference>
<protein>
    <submittedName>
        <fullName evidence="2">Sulfurtransferase complex subunit TusC</fullName>
    </submittedName>
</protein>
<comment type="similarity">
    <text evidence="1">Belongs to the DsrF/TusC family.</text>
</comment>
<dbReference type="NCBIfam" id="TIGR03010">
    <property type="entry name" value="sulf_tusC_dsrF"/>
    <property type="match status" value="1"/>
</dbReference>
<reference evidence="2" key="1">
    <citation type="submission" date="2019-02" db="EMBL/GenBank/DDBJ databases">
        <authorList>
            <person name="Li S.-H."/>
        </authorList>
    </citation>
    <scope>NUCLEOTIDE SEQUENCE</scope>
    <source>
        <strain evidence="2">IMCC14734</strain>
    </source>
</reference>
<name>A0ABT3TGF0_9GAMM</name>
<comment type="caution">
    <text evidence="2">The sequence shown here is derived from an EMBL/GenBank/DDBJ whole genome shotgun (WGS) entry which is preliminary data.</text>
</comment>
<dbReference type="Pfam" id="PF02635">
    <property type="entry name" value="DsrE"/>
    <property type="match status" value="1"/>
</dbReference>
<dbReference type="RefSeq" id="WP_279245389.1">
    <property type="nucleotide sequence ID" value="NZ_SHNN01000002.1"/>
</dbReference>
<evidence type="ECO:0000313" key="3">
    <source>
        <dbReference type="Proteomes" id="UP001143362"/>
    </source>
</evidence>
<dbReference type="Proteomes" id="UP001143362">
    <property type="component" value="Unassembled WGS sequence"/>
</dbReference>
<accession>A0ABT3TGF0</accession>
<gene>
    <name evidence="2" type="primary">tusC</name>
    <name evidence="2" type="ORF">EYC98_10985</name>
</gene>
<dbReference type="NCBIfam" id="NF001238">
    <property type="entry name" value="PRK00211.1"/>
    <property type="match status" value="1"/>
</dbReference>
<dbReference type="SUPFAM" id="SSF75169">
    <property type="entry name" value="DsrEFH-like"/>
    <property type="match status" value="1"/>
</dbReference>
<keyword evidence="3" id="KW-1185">Reference proteome</keyword>
<dbReference type="PANTHER" id="PTHR38780:SF1">
    <property type="entry name" value="PROTEIN TUSC"/>
    <property type="match status" value="1"/>
</dbReference>
<dbReference type="InterPro" id="IPR017462">
    <property type="entry name" value="Sulphur_relay_TusC/DsrF"/>
</dbReference>
<sequence length="116" mass="12956">MKRTLLISRQAPYQSHLARGALDAALAAAVFEQDVTLLFMDDGLWQLLDGQQPDAAYTKSLEKTLRSLNLYDLEKLYFEQAAAVARGLSSEDFCVPCEPVTDTASFIDSFDVIWSF</sequence>
<evidence type="ECO:0000313" key="2">
    <source>
        <dbReference type="EMBL" id="MCX2981388.1"/>
    </source>
</evidence>
<dbReference type="InterPro" id="IPR027396">
    <property type="entry name" value="DsrEFH-like"/>
</dbReference>
<proteinExistence type="inferred from homology"/>
<evidence type="ECO:0000256" key="1">
    <source>
        <dbReference type="ARBA" id="ARBA00005996"/>
    </source>
</evidence>
<dbReference type="PANTHER" id="PTHR38780">
    <property type="entry name" value="PROTEIN TUSC"/>
    <property type="match status" value="1"/>
</dbReference>
<organism evidence="2 3">
    <name type="scientific">Candidatus Litorirhabdus singularis</name>
    <dbReference type="NCBI Taxonomy" id="2518993"/>
    <lineage>
        <taxon>Bacteria</taxon>
        <taxon>Pseudomonadati</taxon>
        <taxon>Pseudomonadota</taxon>
        <taxon>Gammaproteobacteria</taxon>
        <taxon>Cellvibrionales</taxon>
        <taxon>Halieaceae</taxon>
        <taxon>Candidatus Litorirhabdus</taxon>
    </lineage>
</organism>
<dbReference type="EMBL" id="SHNN01000002">
    <property type="protein sequence ID" value="MCX2981388.1"/>
    <property type="molecule type" value="Genomic_DNA"/>
</dbReference>
<dbReference type="Gene3D" id="3.40.1260.10">
    <property type="entry name" value="DsrEFH-like"/>
    <property type="match status" value="1"/>
</dbReference>